<protein>
    <submittedName>
        <fullName evidence="2">Serine/threonine protein kinase</fullName>
    </submittedName>
</protein>
<dbReference type="Gene3D" id="3.30.450.40">
    <property type="match status" value="1"/>
</dbReference>
<dbReference type="Gene3D" id="1.10.510.10">
    <property type="entry name" value="Transferase(Phosphotransferase) domain 1"/>
    <property type="match status" value="1"/>
</dbReference>
<dbReference type="SUPFAM" id="SSF56112">
    <property type="entry name" value="Protein kinase-like (PK-like)"/>
    <property type="match status" value="1"/>
</dbReference>
<comment type="caution">
    <text evidence="2">The sequence shown here is derived from an EMBL/GenBank/DDBJ whole genome shotgun (WGS) entry which is preliminary data.</text>
</comment>
<reference evidence="2 3" key="1">
    <citation type="submission" date="2021-01" db="EMBL/GenBank/DDBJ databases">
        <title>Sequencing the genomes of 1000 actinobacteria strains.</title>
        <authorList>
            <person name="Klenk H.-P."/>
        </authorList>
    </citation>
    <scope>NUCLEOTIDE SEQUENCE [LARGE SCALE GENOMIC DNA]</scope>
    <source>
        <strain evidence="2 3">DSM 13057</strain>
    </source>
</reference>
<dbReference type="PROSITE" id="PS00108">
    <property type="entry name" value="PROTEIN_KINASE_ST"/>
    <property type="match status" value="1"/>
</dbReference>
<dbReference type="CDD" id="cd14014">
    <property type="entry name" value="STKc_PknB_like"/>
    <property type="match status" value="1"/>
</dbReference>
<name>A0ABS2L0M6_9MICO</name>
<keyword evidence="2" id="KW-0723">Serine/threonine-protein kinase</keyword>
<keyword evidence="2" id="KW-0418">Kinase</keyword>
<dbReference type="PROSITE" id="PS50011">
    <property type="entry name" value="PROTEIN_KINASE_DOM"/>
    <property type="match status" value="1"/>
</dbReference>
<dbReference type="PANTHER" id="PTHR43102:SF2">
    <property type="entry name" value="GAF DOMAIN-CONTAINING PROTEIN"/>
    <property type="match status" value="1"/>
</dbReference>
<dbReference type="GO" id="GO:0004674">
    <property type="term" value="F:protein serine/threonine kinase activity"/>
    <property type="evidence" value="ECO:0007669"/>
    <property type="project" value="UniProtKB-KW"/>
</dbReference>
<dbReference type="EMBL" id="JAFBBU010000001">
    <property type="protein sequence ID" value="MBM7470618.1"/>
    <property type="molecule type" value="Genomic_DNA"/>
</dbReference>
<gene>
    <name evidence="2" type="ORF">JOE66_000252</name>
</gene>
<dbReference type="Pfam" id="PF01590">
    <property type="entry name" value="GAF"/>
    <property type="match status" value="1"/>
</dbReference>
<dbReference type="InterPro" id="IPR029016">
    <property type="entry name" value="GAF-like_dom_sf"/>
</dbReference>
<dbReference type="InterPro" id="IPR011009">
    <property type="entry name" value="Kinase-like_dom_sf"/>
</dbReference>
<feature type="domain" description="Protein kinase" evidence="1">
    <location>
        <begin position="1"/>
        <end position="203"/>
    </location>
</feature>
<evidence type="ECO:0000259" key="1">
    <source>
        <dbReference type="PROSITE" id="PS50011"/>
    </source>
</evidence>
<dbReference type="InterPro" id="IPR008271">
    <property type="entry name" value="Ser/Thr_kinase_AS"/>
</dbReference>
<evidence type="ECO:0000313" key="2">
    <source>
        <dbReference type="EMBL" id="MBM7470618.1"/>
    </source>
</evidence>
<dbReference type="SMART" id="SM00065">
    <property type="entry name" value="GAF"/>
    <property type="match status" value="1"/>
</dbReference>
<proteinExistence type="predicted"/>
<keyword evidence="3" id="KW-1185">Reference proteome</keyword>
<sequence length="389" mass="43191">MTLHDAGIDDSDPARLWVYLVMELLGGTDLKKWLTEKQISSRHIAQIGYDLAEGLEYIHDHGVTHRDVKPANILIAPYSNSSRARAKLTDFGIAMTTGVEHYAKGVTTGTAAYLSPEQARGLPVGPATDVYALGLVLLQCFTREFAFPGTPTESAIARLRQDPAIPSWLSPDWQILLRAMTSAEPEARPLGGDLVDAFRRIVITETSRHRSADTHTTEHDEPARLQAVHRYHILDTPQDATFDRITALTARVMGTPVALISIVDHDRIWLKSHHGLDIDQIDREPGLCSSAIMNDEPWIIENARTDSRAHPNSLVDGEFGLQFYVGVPLRTRDGYNLGTLSVLDFQPRTVTDDEIHTMKDLAAVVINELELRNESRQALIDTLTQAITL</sequence>
<dbReference type="SMART" id="SM00220">
    <property type="entry name" value="S_TKc"/>
    <property type="match status" value="1"/>
</dbReference>
<accession>A0ABS2L0M6</accession>
<dbReference type="PANTHER" id="PTHR43102">
    <property type="entry name" value="SLR1143 PROTEIN"/>
    <property type="match status" value="1"/>
</dbReference>
<evidence type="ECO:0000313" key="3">
    <source>
        <dbReference type="Proteomes" id="UP000776164"/>
    </source>
</evidence>
<dbReference type="SUPFAM" id="SSF55781">
    <property type="entry name" value="GAF domain-like"/>
    <property type="match status" value="1"/>
</dbReference>
<dbReference type="InterPro" id="IPR000719">
    <property type="entry name" value="Prot_kinase_dom"/>
</dbReference>
<dbReference type="Proteomes" id="UP000776164">
    <property type="component" value="Unassembled WGS sequence"/>
</dbReference>
<keyword evidence="2" id="KW-0808">Transferase</keyword>
<dbReference type="InterPro" id="IPR003018">
    <property type="entry name" value="GAF"/>
</dbReference>
<dbReference type="Pfam" id="PF00069">
    <property type="entry name" value="Pkinase"/>
    <property type="match status" value="1"/>
</dbReference>
<organism evidence="2 3">
    <name type="scientific">Subtercola frigoramans</name>
    <dbReference type="NCBI Taxonomy" id="120298"/>
    <lineage>
        <taxon>Bacteria</taxon>
        <taxon>Bacillati</taxon>
        <taxon>Actinomycetota</taxon>
        <taxon>Actinomycetes</taxon>
        <taxon>Micrococcales</taxon>
        <taxon>Microbacteriaceae</taxon>
        <taxon>Subtercola</taxon>
    </lineage>
</organism>